<reference evidence="1 2" key="1">
    <citation type="submission" date="2018-10" db="EMBL/GenBank/DDBJ databases">
        <title>A high-quality apple genome assembly.</title>
        <authorList>
            <person name="Hu J."/>
        </authorList>
    </citation>
    <scope>NUCLEOTIDE SEQUENCE [LARGE SCALE GENOMIC DNA]</scope>
    <source>
        <strain evidence="2">cv. HFTH1</strain>
        <tissue evidence="1">Young leaf</tissue>
    </source>
</reference>
<accession>A0A498KFB4</accession>
<comment type="caution">
    <text evidence="1">The sequence shown here is derived from an EMBL/GenBank/DDBJ whole genome shotgun (WGS) entry which is preliminary data.</text>
</comment>
<evidence type="ECO:0000313" key="1">
    <source>
        <dbReference type="EMBL" id="RXI07030.1"/>
    </source>
</evidence>
<dbReference type="Proteomes" id="UP000290289">
    <property type="component" value="Chromosome 2"/>
</dbReference>
<dbReference type="EMBL" id="RDQH01000328">
    <property type="protein sequence ID" value="RXI07030.1"/>
    <property type="molecule type" value="Genomic_DNA"/>
</dbReference>
<protein>
    <submittedName>
        <fullName evidence="1">Uncharacterized protein</fullName>
    </submittedName>
</protein>
<organism evidence="1 2">
    <name type="scientific">Malus domestica</name>
    <name type="common">Apple</name>
    <name type="synonym">Pyrus malus</name>
    <dbReference type="NCBI Taxonomy" id="3750"/>
    <lineage>
        <taxon>Eukaryota</taxon>
        <taxon>Viridiplantae</taxon>
        <taxon>Streptophyta</taxon>
        <taxon>Embryophyta</taxon>
        <taxon>Tracheophyta</taxon>
        <taxon>Spermatophyta</taxon>
        <taxon>Magnoliopsida</taxon>
        <taxon>eudicotyledons</taxon>
        <taxon>Gunneridae</taxon>
        <taxon>Pentapetalae</taxon>
        <taxon>rosids</taxon>
        <taxon>fabids</taxon>
        <taxon>Rosales</taxon>
        <taxon>Rosaceae</taxon>
        <taxon>Amygdaloideae</taxon>
        <taxon>Maleae</taxon>
        <taxon>Malus</taxon>
    </lineage>
</organism>
<sequence>MKSETGASVKPDDTLLIGQVHHLISFEDLLKHRGELGVEMKMKDLAGHNLRSVNNNSIKECKWSSSACTKTSTSTVGSDAIVGIVDKYAVEPAIRQVGYLTHCKSNFENLQTQVNFNDAKERLRLEGVRVEQQGEIIHIDIQNWMNNVVEITEKVNELWKPDTQAKMSCLRRICPNLVLHYKLGRRSTKL</sequence>
<dbReference type="AlphaFoldDB" id="A0A498KFB4"/>
<evidence type="ECO:0000313" key="2">
    <source>
        <dbReference type="Proteomes" id="UP000290289"/>
    </source>
</evidence>
<name>A0A498KFB4_MALDO</name>
<keyword evidence="2" id="KW-1185">Reference proteome</keyword>
<gene>
    <name evidence="1" type="ORF">DVH24_026166</name>
</gene>
<proteinExistence type="predicted"/>